<evidence type="ECO:0000313" key="2">
    <source>
        <dbReference type="Proteomes" id="UP000246085"/>
    </source>
</evidence>
<name>A0A2U3QAM8_9BRAD</name>
<organism evidence="1 2">
    <name type="scientific">Bradyrhizobium vignae</name>
    <dbReference type="NCBI Taxonomy" id="1549949"/>
    <lineage>
        <taxon>Bacteria</taxon>
        <taxon>Pseudomonadati</taxon>
        <taxon>Pseudomonadota</taxon>
        <taxon>Alphaproteobacteria</taxon>
        <taxon>Hyphomicrobiales</taxon>
        <taxon>Nitrobacteraceae</taxon>
        <taxon>Bradyrhizobium</taxon>
    </lineage>
</organism>
<dbReference type="EMBL" id="LS398110">
    <property type="protein sequence ID" value="SPP98436.1"/>
    <property type="molecule type" value="Genomic_DNA"/>
</dbReference>
<evidence type="ECO:0000313" key="1">
    <source>
        <dbReference type="EMBL" id="SPP98436.1"/>
    </source>
</evidence>
<sequence length="52" mass="5544">MPLGLETWRTSGKSCIYGTALGPPAFEMIGYKLGSTLESSTPMPIVQLNTPT</sequence>
<protein>
    <submittedName>
        <fullName evidence="1">Uncharacterized protein</fullName>
    </submittedName>
</protein>
<dbReference type="KEGG" id="bvz:BRAD3257_7806"/>
<proteinExistence type="predicted"/>
<accession>A0A2U3QAM8</accession>
<dbReference type="Proteomes" id="UP000246085">
    <property type="component" value="Chromosome BRAD3257"/>
</dbReference>
<dbReference type="AlphaFoldDB" id="A0A2U3QAM8"/>
<reference evidence="1 2" key="1">
    <citation type="submission" date="2018-03" db="EMBL/GenBank/DDBJ databases">
        <authorList>
            <person name="Gully D."/>
        </authorList>
    </citation>
    <scope>NUCLEOTIDE SEQUENCE [LARGE SCALE GENOMIC DNA]</scope>
    <source>
        <strain evidence="1">ORS3257</strain>
    </source>
</reference>
<gene>
    <name evidence="1" type="ORF">BRAD3257_7806</name>
</gene>